<dbReference type="InterPro" id="IPR013083">
    <property type="entry name" value="Znf_RING/FYVE/PHD"/>
</dbReference>
<organism evidence="1 2">
    <name type="scientific">Hydra vulgaris</name>
    <name type="common">Hydra</name>
    <name type="synonym">Hydra attenuata</name>
    <dbReference type="NCBI Taxonomy" id="6087"/>
    <lineage>
        <taxon>Eukaryota</taxon>
        <taxon>Metazoa</taxon>
        <taxon>Cnidaria</taxon>
        <taxon>Hydrozoa</taxon>
        <taxon>Hydroidolina</taxon>
        <taxon>Anthoathecata</taxon>
        <taxon>Aplanulata</taxon>
        <taxon>Hydridae</taxon>
        <taxon>Hydra</taxon>
    </lineage>
</organism>
<dbReference type="SUPFAM" id="SSF57903">
    <property type="entry name" value="FYVE/PHD zinc finger"/>
    <property type="match status" value="1"/>
</dbReference>
<dbReference type="InterPro" id="IPR011011">
    <property type="entry name" value="Znf_FYVE_PHD"/>
</dbReference>
<dbReference type="RefSeq" id="XP_065658907.1">
    <property type="nucleotide sequence ID" value="XM_065802835.1"/>
</dbReference>
<dbReference type="CDD" id="cd15517">
    <property type="entry name" value="PHD_TCF19_like"/>
    <property type="match status" value="1"/>
</dbReference>
<name>A0ABM4CB69_HYDVU</name>
<dbReference type="Gene3D" id="3.30.40.10">
    <property type="entry name" value="Zinc/RING finger domain, C3HC4 (zinc finger)"/>
    <property type="match status" value="1"/>
</dbReference>
<gene>
    <name evidence="2" type="primary">LOC136083435</name>
</gene>
<evidence type="ECO:0000313" key="1">
    <source>
        <dbReference type="Proteomes" id="UP001652625"/>
    </source>
</evidence>
<keyword evidence="1" id="KW-1185">Reference proteome</keyword>
<reference evidence="2" key="1">
    <citation type="submission" date="2025-08" db="UniProtKB">
        <authorList>
            <consortium name="RefSeq"/>
        </authorList>
    </citation>
    <scope>IDENTIFICATION</scope>
</reference>
<dbReference type="GeneID" id="136083435"/>
<proteinExistence type="predicted"/>
<protein>
    <submittedName>
        <fullName evidence="2">Uncharacterized protein LOC136083435</fullName>
    </submittedName>
</protein>
<accession>A0ABM4CB69</accession>
<sequence length="132" mass="15384">MDKPMVIPKVKLKLLKNRSSNVRKIVKTKINTHPKNKSAAKRKTTKKKCQRQIFFEKSTSEKNIDEKLCDDDELDYGNDLFSKDTEMCLVCGEYGKKTKLWYRCVYCGKWAHADCSGYDSPKNYICDFCPTH</sequence>
<dbReference type="Proteomes" id="UP001652625">
    <property type="component" value="Chromosome 08"/>
</dbReference>
<evidence type="ECO:0000313" key="2">
    <source>
        <dbReference type="RefSeq" id="XP_065658907.1"/>
    </source>
</evidence>